<protein>
    <submittedName>
        <fullName evidence="2">Nuclease</fullName>
    </submittedName>
</protein>
<dbReference type="Pfam" id="PF13538">
    <property type="entry name" value="UvrD_C_2"/>
    <property type="match status" value="1"/>
</dbReference>
<dbReference type="KEGG" id="cfus:CYFUS_003369"/>
<accession>A0A250J2Z5</accession>
<organism evidence="2 3">
    <name type="scientific">Cystobacter fuscus</name>
    <dbReference type="NCBI Taxonomy" id="43"/>
    <lineage>
        <taxon>Bacteria</taxon>
        <taxon>Pseudomonadati</taxon>
        <taxon>Myxococcota</taxon>
        <taxon>Myxococcia</taxon>
        <taxon>Myxococcales</taxon>
        <taxon>Cystobacterineae</taxon>
        <taxon>Archangiaceae</taxon>
        <taxon>Cystobacter</taxon>
    </lineage>
</organism>
<dbReference type="EMBL" id="CP022098">
    <property type="protein sequence ID" value="ATB37943.1"/>
    <property type="molecule type" value="Genomic_DNA"/>
</dbReference>
<dbReference type="Gene3D" id="3.40.50.300">
    <property type="entry name" value="P-loop containing nucleotide triphosphate hydrolases"/>
    <property type="match status" value="1"/>
</dbReference>
<dbReference type="Proteomes" id="UP000217257">
    <property type="component" value="Chromosome"/>
</dbReference>
<gene>
    <name evidence="2" type="ORF">CYFUS_003369</name>
</gene>
<dbReference type="InterPro" id="IPR027785">
    <property type="entry name" value="UvrD-like_helicase_C"/>
</dbReference>
<proteinExistence type="predicted"/>
<evidence type="ECO:0000259" key="1">
    <source>
        <dbReference type="Pfam" id="PF13538"/>
    </source>
</evidence>
<feature type="domain" description="UvrD-like helicase C-terminal" evidence="1">
    <location>
        <begin position="56"/>
        <end position="99"/>
    </location>
</feature>
<evidence type="ECO:0000313" key="2">
    <source>
        <dbReference type="EMBL" id="ATB37943.1"/>
    </source>
</evidence>
<reference evidence="2 3" key="1">
    <citation type="submission" date="2017-06" db="EMBL/GenBank/DDBJ databases">
        <title>Sequencing and comparative analysis of myxobacterial genomes.</title>
        <authorList>
            <person name="Rupp O."/>
            <person name="Goesmann A."/>
            <person name="Sogaard-Andersen L."/>
        </authorList>
    </citation>
    <scope>NUCLEOTIDE SEQUENCE [LARGE SCALE GENOMIC DNA]</scope>
    <source>
        <strain evidence="2 3">DSM 52655</strain>
    </source>
</reference>
<dbReference type="RefSeq" id="WP_095986184.1">
    <property type="nucleotide sequence ID" value="NZ_CP022098.1"/>
</dbReference>
<dbReference type="SUPFAM" id="SSF52540">
    <property type="entry name" value="P-loop containing nucleoside triphosphate hydrolases"/>
    <property type="match status" value="1"/>
</dbReference>
<evidence type="ECO:0000313" key="3">
    <source>
        <dbReference type="Proteomes" id="UP000217257"/>
    </source>
</evidence>
<dbReference type="AlphaFoldDB" id="A0A250J2Z5"/>
<name>A0A250J2Z5_9BACT</name>
<sequence>MRELLKDGVRAEDIVILSQRKLSSSGLEGSSPGGLTIRDLCSDEAPAHGDRQIDFCTMHAFKGLERRAVIAWNMAELETPDLERLHYCGLSRARSLLMILLPERERNAVKRQFERNSAVVVRALAQQPTRA</sequence>
<dbReference type="InterPro" id="IPR027417">
    <property type="entry name" value="P-loop_NTPase"/>
</dbReference>